<reference evidence="6" key="1">
    <citation type="submission" date="2024-04" db="EMBL/GenBank/DDBJ databases">
        <authorList>
            <person name="Shaw F."/>
            <person name="Minotto A."/>
        </authorList>
    </citation>
    <scope>NUCLEOTIDE SEQUENCE [LARGE SCALE GENOMIC DNA]</scope>
</reference>
<dbReference type="InterPro" id="IPR001841">
    <property type="entry name" value="Znf_RING"/>
</dbReference>
<organism evidence="5 6">
    <name type="scientific">Somion occarium</name>
    <dbReference type="NCBI Taxonomy" id="3059160"/>
    <lineage>
        <taxon>Eukaryota</taxon>
        <taxon>Fungi</taxon>
        <taxon>Dikarya</taxon>
        <taxon>Basidiomycota</taxon>
        <taxon>Agaricomycotina</taxon>
        <taxon>Agaricomycetes</taxon>
        <taxon>Polyporales</taxon>
        <taxon>Cerrenaceae</taxon>
        <taxon>Somion</taxon>
    </lineage>
</organism>
<dbReference type="SUPFAM" id="SSF57850">
    <property type="entry name" value="RING/U-box"/>
    <property type="match status" value="1"/>
</dbReference>
<dbReference type="EMBL" id="OZ037946">
    <property type="protein sequence ID" value="CAL1705675.1"/>
    <property type="molecule type" value="Genomic_DNA"/>
</dbReference>
<evidence type="ECO:0000313" key="5">
    <source>
        <dbReference type="EMBL" id="CAL1705675.1"/>
    </source>
</evidence>
<evidence type="ECO:0000256" key="1">
    <source>
        <dbReference type="PROSITE-ProRule" id="PRU00175"/>
    </source>
</evidence>
<keyword evidence="1" id="KW-0863">Zinc-finger</keyword>
<evidence type="ECO:0000259" key="3">
    <source>
        <dbReference type="PROSITE" id="PS50089"/>
    </source>
</evidence>
<feature type="domain" description="RING-type" evidence="3">
    <location>
        <begin position="245"/>
        <end position="292"/>
    </location>
</feature>
<dbReference type="Pfam" id="PF04434">
    <property type="entry name" value="SWIM"/>
    <property type="match status" value="1"/>
</dbReference>
<evidence type="ECO:0000313" key="6">
    <source>
        <dbReference type="Proteomes" id="UP001497453"/>
    </source>
</evidence>
<dbReference type="PROSITE" id="PS50966">
    <property type="entry name" value="ZF_SWIM"/>
    <property type="match status" value="1"/>
</dbReference>
<dbReference type="InterPro" id="IPR007527">
    <property type="entry name" value="Znf_SWIM"/>
</dbReference>
<proteinExistence type="predicted"/>
<protein>
    <submittedName>
        <fullName evidence="5">Uncharacterized protein</fullName>
    </submittedName>
</protein>
<dbReference type="Proteomes" id="UP001497453">
    <property type="component" value="Chromosome 3"/>
</dbReference>
<feature type="region of interest" description="Disordered" evidence="2">
    <location>
        <begin position="59"/>
        <end position="91"/>
    </location>
</feature>
<keyword evidence="1" id="KW-0479">Metal-binding</keyword>
<evidence type="ECO:0000259" key="4">
    <source>
        <dbReference type="PROSITE" id="PS50966"/>
    </source>
</evidence>
<accession>A0ABP1DCW1</accession>
<dbReference type="CDD" id="cd16494">
    <property type="entry name" value="RING-CH-C4HC3_ZSWM2"/>
    <property type="match status" value="1"/>
</dbReference>
<dbReference type="InterPro" id="IPR013083">
    <property type="entry name" value="Znf_RING/FYVE/PHD"/>
</dbReference>
<keyword evidence="6" id="KW-1185">Reference proteome</keyword>
<dbReference type="PANTHER" id="PTHR21540:SF0">
    <property type="entry name" value="PHD FAMILY PROTEIN"/>
    <property type="match status" value="1"/>
</dbReference>
<gene>
    <name evidence="5" type="ORF">GFSPODELE1_LOCUS5530</name>
</gene>
<keyword evidence="1" id="KW-0862">Zinc</keyword>
<dbReference type="PROSITE" id="PS50089">
    <property type="entry name" value="ZF_RING_2"/>
    <property type="match status" value="1"/>
</dbReference>
<sequence length="355" mass="39007">MGAYKRKADIVISDDEDDYRGWVPTVPAPSTYSAYGSYTGYYPGAQASTSSFRAGSYTNPIVIPDSPPPVPAAKAPPAKRRRKQKDPDTRIPEKRLAIFKKKCPMAIRERAERVATQRMYMIDRARNGAELKETFSVLGSTGNVYTVVIDKLPSCNCPDALKGNHCKHILFIFLKVLQVTQDSGYWYQKALLTSELDDIFSNAPLAPASAVNTRVQEAYASATGKRASSSSQGVKKRMPEKDTDCPVCYESMYGTAESTLVFCESCGNALHKDCFQQWAKATRGNVNCVFCRAPWAPATSASGSRSASGGIRTSEGYVNLAGVAGLSPVRDTSTYYHGPRRGQTHYGYEDYDSYY</sequence>
<dbReference type="Pfam" id="PF13639">
    <property type="entry name" value="zf-RING_2"/>
    <property type="match status" value="1"/>
</dbReference>
<name>A0ABP1DCW1_9APHY</name>
<feature type="domain" description="SWIM-type" evidence="4">
    <location>
        <begin position="145"/>
        <end position="177"/>
    </location>
</feature>
<dbReference type="Gene3D" id="3.30.40.10">
    <property type="entry name" value="Zinc/RING finger domain, C3HC4 (zinc finger)"/>
    <property type="match status" value="1"/>
</dbReference>
<dbReference type="InterPro" id="IPR039903">
    <property type="entry name" value="Zswim2"/>
</dbReference>
<dbReference type="PANTHER" id="PTHR21540">
    <property type="entry name" value="RING FINGER AND SWIM DOMAIN-CONTAINING PROTEIN 2"/>
    <property type="match status" value="1"/>
</dbReference>
<evidence type="ECO:0000256" key="2">
    <source>
        <dbReference type="SAM" id="MobiDB-lite"/>
    </source>
</evidence>